<gene>
    <name evidence="1" type="ORF">BXY39_2714</name>
</gene>
<name>A0A3M0C3L7_9PROT</name>
<reference evidence="1 2" key="1">
    <citation type="submission" date="2018-10" db="EMBL/GenBank/DDBJ databases">
        <title>Genomic Encyclopedia of Archaeal and Bacterial Type Strains, Phase II (KMG-II): from individual species to whole genera.</title>
        <authorList>
            <person name="Goeker M."/>
        </authorList>
    </citation>
    <scope>NUCLEOTIDE SEQUENCE [LARGE SCALE GENOMIC DNA]</scope>
    <source>
        <strain evidence="1 2">DSM 25217</strain>
    </source>
</reference>
<organism evidence="1 2">
    <name type="scientific">Eilatimonas milleporae</name>
    <dbReference type="NCBI Taxonomy" id="911205"/>
    <lineage>
        <taxon>Bacteria</taxon>
        <taxon>Pseudomonadati</taxon>
        <taxon>Pseudomonadota</taxon>
        <taxon>Alphaproteobacteria</taxon>
        <taxon>Kordiimonadales</taxon>
        <taxon>Kordiimonadaceae</taxon>
        <taxon>Eilatimonas</taxon>
    </lineage>
</organism>
<dbReference type="InParanoid" id="A0A3M0C3L7"/>
<dbReference type="AlphaFoldDB" id="A0A3M0C3L7"/>
<evidence type="ECO:0000313" key="2">
    <source>
        <dbReference type="Proteomes" id="UP000271227"/>
    </source>
</evidence>
<dbReference type="Proteomes" id="UP000271227">
    <property type="component" value="Unassembled WGS sequence"/>
</dbReference>
<dbReference type="EMBL" id="REFR01000013">
    <property type="protein sequence ID" value="RMB04451.1"/>
    <property type="molecule type" value="Genomic_DNA"/>
</dbReference>
<protein>
    <submittedName>
        <fullName evidence="1">Uncharacterized protein</fullName>
    </submittedName>
</protein>
<evidence type="ECO:0000313" key="1">
    <source>
        <dbReference type="EMBL" id="RMB04451.1"/>
    </source>
</evidence>
<proteinExistence type="predicted"/>
<sequence>MPKRWQSQKPFQDTSVLDERLNAAGLSRIVFEAATSLDFPEDTKVVSADTDIVSAMDIARAEHPDWQAVLASIKPY</sequence>
<comment type="caution">
    <text evidence="1">The sequence shown here is derived from an EMBL/GenBank/DDBJ whole genome shotgun (WGS) entry which is preliminary data.</text>
</comment>
<keyword evidence="2" id="KW-1185">Reference proteome</keyword>
<accession>A0A3M0C3L7</accession>